<evidence type="ECO:0000313" key="1">
    <source>
        <dbReference type="EMBL" id="TYP67392.1"/>
    </source>
</evidence>
<reference evidence="1 2" key="1">
    <citation type="submission" date="2019-07" db="EMBL/GenBank/DDBJ databases">
        <title>Genomic Encyclopedia of Type Strains, Phase III (KMG-III): the genomes of soil and plant-associated and newly described type strains.</title>
        <authorList>
            <person name="Whitman W."/>
        </authorList>
    </citation>
    <scope>NUCLEOTIDE SEQUENCE [LARGE SCALE GENOMIC DNA]</scope>
    <source>
        <strain evidence="1 2">BL24</strain>
    </source>
</reference>
<gene>
    <name evidence="1" type="ORF">BCM02_12410</name>
</gene>
<keyword evidence="2" id="KW-1185">Reference proteome</keyword>
<dbReference type="SUPFAM" id="SSF50998">
    <property type="entry name" value="Quinoprotein alcohol dehydrogenase-like"/>
    <property type="match status" value="1"/>
</dbReference>
<comment type="caution">
    <text evidence="1">The sequence shown here is derived from an EMBL/GenBank/DDBJ whole genome shotgun (WGS) entry which is preliminary data.</text>
</comment>
<dbReference type="RefSeq" id="WP_148933706.1">
    <property type="nucleotide sequence ID" value="NZ_VNHS01000024.1"/>
</dbReference>
<organism evidence="1 2">
    <name type="scientific">Paenibacillus methanolicus</name>
    <dbReference type="NCBI Taxonomy" id="582686"/>
    <lineage>
        <taxon>Bacteria</taxon>
        <taxon>Bacillati</taxon>
        <taxon>Bacillota</taxon>
        <taxon>Bacilli</taxon>
        <taxon>Bacillales</taxon>
        <taxon>Paenibacillaceae</taxon>
        <taxon>Paenibacillus</taxon>
    </lineage>
</organism>
<dbReference type="AlphaFoldDB" id="A0A5S5BMJ9"/>
<protein>
    <recommendedName>
        <fullName evidence="3">WD40 repeat protein</fullName>
    </recommendedName>
</protein>
<dbReference type="EMBL" id="VNHS01000024">
    <property type="protein sequence ID" value="TYP67392.1"/>
    <property type="molecule type" value="Genomic_DNA"/>
</dbReference>
<name>A0A5S5BMJ9_9BACL</name>
<sequence length="350" mass="40861">MEKGFFKIERKSIKLFDEELLDIYPLLAKENTYVAITKNKKIIELDTMQESCNDLFALESEEIEINFDEAISILASSDSNIIAVFNTYGRFGLVIDLSVKQIVMQFSRDDYHFNQTIFPVSFYTRNNQILLIHGTKWNRVDISNPFTGEVLTSREDPEFRMINNKPECDDHYLDYFHGQLLVSPNNEWVVSNGWEWHPYGSVTVWNMNQWIANNCWESEDGDSKKELWRYKEEWNDPICWLSNTTVGILGKNDSNFCDDEINMPTGNLFRVYDVCNGVLLNEFEITYGQLIFDTFLYCSSKDTGLRVYNISKGEVLFEDHAIYPQAYHSTSKEFLEVNTNQLSIVKLIEN</sequence>
<evidence type="ECO:0008006" key="3">
    <source>
        <dbReference type="Google" id="ProtNLM"/>
    </source>
</evidence>
<dbReference type="OrthoDB" id="9765809at2"/>
<dbReference type="Proteomes" id="UP000323257">
    <property type="component" value="Unassembled WGS sequence"/>
</dbReference>
<dbReference type="InterPro" id="IPR011047">
    <property type="entry name" value="Quinoprotein_ADH-like_sf"/>
</dbReference>
<accession>A0A5S5BMJ9</accession>
<proteinExistence type="predicted"/>
<evidence type="ECO:0000313" key="2">
    <source>
        <dbReference type="Proteomes" id="UP000323257"/>
    </source>
</evidence>